<evidence type="ECO:0000256" key="8">
    <source>
        <dbReference type="SAM" id="MobiDB-lite"/>
    </source>
</evidence>
<dbReference type="Gene3D" id="3.40.50.790">
    <property type="match status" value="1"/>
</dbReference>
<evidence type="ECO:0000313" key="10">
    <source>
        <dbReference type="Proteomes" id="UP000231025"/>
    </source>
</evidence>
<dbReference type="InterPro" id="IPR016095">
    <property type="entry name" value="Ribosomal_uL1_3-a/b-sand"/>
</dbReference>
<keyword evidence="5" id="KW-0687">Ribonucleoprotein</keyword>
<evidence type="ECO:0000256" key="6">
    <source>
        <dbReference type="ARBA" id="ARBA00035241"/>
    </source>
</evidence>
<dbReference type="Proteomes" id="UP000231025">
    <property type="component" value="Unassembled WGS sequence"/>
</dbReference>
<dbReference type="GO" id="GO:0006412">
    <property type="term" value="P:translation"/>
    <property type="evidence" value="ECO:0007669"/>
    <property type="project" value="InterPro"/>
</dbReference>
<evidence type="ECO:0000313" key="9">
    <source>
        <dbReference type="EMBL" id="PIP15318.1"/>
    </source>
</evidence>
<gene>
    <name evidence="9" type="ORF">COX47_00350</name>
</gene>
<sequence length="263" mass="29549">GTMGKIKTRLIGIEEVEKQQKKEQKEKAAQKKATKKRIEKPVEVEQARPVSPKPPKSPKSPKPLKSPKAKPRGKRYQQAKKLVDKTKTYSLEEAVKLLKKMDRASFDQSVELHLVVNEIGLKGEVELPNPTGKIIKITVVDDKVLTNIEKGKIDFDILVTHPSFMPRLAKFAKILGPKGLMPNPKAGTISPNPEELVKKFQKGVLRWKTEAKFPLIHQMIGKISFEEKKLVANAEKFFSSVGNKRILKAYLKSTMSPSVKISL</sequence>
<comment type="similarity">
    <text evidence="1">Belongs to the universal ribosomal protein uL1 family.</text>
</comment>
<evidence type="ECO:0000256" key="1">
    <source>
        <dbReference type="ARBA" id="ARBA00010531"/>
    </source>
</evidence>
<dbReference type="Gene3D" id="6.10.20.140">
    <property type="entry name" value="50S ribosomal protein L1, Chain A, Domain 1"/>
    <property type="match status" value="1"/>
</dbReference>
<feature type="non-terminal residue" evidence="9">
    <location>
        <position position="1"/>
    </location>
</feature>
<dbReference type="GO" id="GO:0003735">
    <property type="term" value="F:structural constituent of ribosome"/>
    <property type="evidence" value="ECO:0007669"/>
    <property type="project" value="InterPro"/>
</dbReference>
<organism evidence="9 10">
    <name type="scientific">Candidatus Roizmanbacteria bacterium CG23_combo_of_CG06-09_8_20_14_all_35_49</name>
    <dbReference type="NCBI Taxonomy" id="1974863"/>
    <lineage>
        <taxon>Bacteria</taxon>
        <taxon>Candidatus Roizmaniibacteriota</taxon>
    </lineage>
</organism>
<dbReference type="GO" id="GO:0003723">
    <property type="term" value="F:RNA binding"/>
    <property type="evidence" value="ECO:0007669"/>
    <property type="project" value="InterPro"/>
</dbReference>
<proteinExistence type="inferred from homology"/>
<feature type="compositionally biased region" description="Basic residues" evidence="8">
    <location>
        <begin position="65"/>
        <end position="78"/>
    </location>
</feature>
<dbReference type="Pfam" id="PF00687">
    <property type="entry name" value="Ribosomal_L1"/>
    <property type="match status" value="1"/>
</dbReference>
<evidence type="ECO:0000256" key="2">
    <source>
        <dbReference type="ARBA" id="ARBA00022491"/>
    </source>
</evidence>
<dbReference type="SUPFAM" id="SSF56808">
    <property type="entry name" value="Ribosomal protein L1"/>
    <property type="match status" value="1"/>
</dbReference>
<dbReference type="GO" id="GO:0006417">
    <property type="term" value="P:regulation of translation"/>
    <property type="evidence" value="ECO:0007669"/>
    <property type="project" value="UniProtKB-KW"/>
</dbReference>
<accession>A0A2G9Y7V6</accession>
<dbReference type="PANTHER" id="PTHR36427">
    <property type="entry name" value="54S RIBOSOMAL PROTEIN L1, MITOCHONDRIAL"/>
    <property type="match status" value="1"/>
</dbReference>
<keyword evidence="4" id="KW-0689">Ribosomal protein</keyword>
<dbReference type="AlphaFoldDB" id="A0A2G9Y7V6"/>
<evidence type="ECO:0000256" key="4">
    <source>
        <dbReference type="ARBA" id="ARBA00022980"/>
    </source>
</evidence>
<comment type="caution">
    <text evidence="9">The sequence shown here is derived from an EMBL/GenBank/DDBJ whole genome shotgun (WGS) entry which is preliminary data.</text>
</comment>
<keyword evidence="3" id="KW-0810">Translation regulation</keyword>
<dbReference type="Gene3D" id="3.30.190.20">
    <property type="match status" value="1"/>
</dbReference>
<feature type="region of interest" description="Disordered" evidence="8">
    <location>
        <begin position="16"/>
        <end position="80"/>
    </location>
</feature>
<dbReference type="CDD" id="cd00403">
    <property type="entry name" value="Ribosomal_L1"/>
    <property type="match status" value="1"/>
</dbReference>
<evidence type="ECO:0000256" key="3">
    <source>
        <dbReference type="ARBA" id="ARBA00022845"/>
    </source>
</evidence>
<dbReference type="InterPro" id="IPR028364">
    <property type="entry name" value="Ribosomal_uL1/biogenesis"/>
</dbReference>
<name>A0A2G9Y7V6_9BACT</name>
<dbReference type="InterPro" id="IPR023674">
    <property type="entry name" value="Ribosomal_uL1-like"/>
</dbReference>
<protein>
    <recommendedName>
        <fullName evidence="6">Large ribosomal subunit protein uL1</fullName>
    </recommendedName>
    <alternativeName>
        <fullName evidence="7">50S ribosomal protein L1</fullName>
    </alternativeName>
</protein>
<dbReference type="PANTHER" id="PTHR36427:SF3">
    <property type="entry name" value="LARGE RIBOSOMAL SUBUNIT PROTEIN UL1M"/>
    <property type="match status" value="1"/>
</dbReference>
<feature type="compositionally biased region" description="Pro residues" evidence="8">
    <location>
        <begin position="51"/>
        <end position="61"/>
    </location>
</feature>
<dbReference type="GO" id="GO:0015934">
    <property type="term" value="C:large ribosomal subunit"/>
    <property type="evidence" value="ECO:0007669"/>
    <property type="project" value="InterPro"/>
</dbReference>
<evidence type="ECO:0000256" key="5">
    <source>
        <dbReference type="ARBA" id="ARBA00023274"/>
    </source>
</evidence>
<reference evidence="9 10" key="1">
    <citation type="submission" date="2017-09" db="EMBL/GenBank/DDBJ databases">
        <title>Depth-based differentiation of microbial function through sediment-hosted aquifers and enrichment of novel symbionts in the deep terrestrial subsurface.</title>
        <authorList>
            <person name="Probst A.J."/>
            <person name="Ladd B."/>
            <person name="Jarett J.K."/>
            <person name="Geller-Mcgrath D.E."/>
            <person name="Sieber C.M."/>
            <person name="Emerson J.B."/>
            <person name="Anantharaman K."/>
            <person name="Thomas B.C."/>
            <person name="Malmstrom R."/>
            <person name="Stieglmeier M."/>
            <person name="Klingl A."/>
            <person name="Woyke T."/>
            <person name="Ryan C.M."/>
            <person name="Banfield J.F."/>
        </authorList>
    </citation>
    <scope>NUCLEOTIDE SEQUENCE [LARGE SCALE GENOMIC DNA]</scope>
    <source>
        <strain evidence="9">CG23_combo_of_CG06-09_8_20_14_all_35_49</strain>
    </source>
</reference>
<keyword evidence="2" id="KW-0678">Repressor</keyword>
<feature type="compositionally biased region" description="Basic and acidic residues" evidence="8">
    <location>
        <begin position="16"/>
        <end position="29"/>
    </location>
</feature>
<dbReference type="EMBL" id="PCRE01000006">
    <property type="protein sequence ID" value="PIP15318.1"/>
    <property type="molecule type" value="Genomic_DNA"/>
</dbReference>
<evidence type="ECO:0000256" key="7">
    <source>
        <dbReference type="ARBA" id="ARBA00035452"/>
    </source>
</evidence>